<evidence type="ECO:0000256" key="3">
    <source>
        <dbReference type="ARBA" id="ARBA00022553"/>
    </source>
</evidence>
<dbReference type="RefSeq" id="WP_148377792.1">
    <property type="nucleotide sequence ID" value="NZ_VSIY01000006.1"/>
</dbReference>
<dbReference type="Gene3D" id="3.30.310.50">
    <property type="entry name" value="Alpha-D-phosphohexomutase, C-terminal domain"/>
    <property type="match status" value="1"/>
</dbReference>
<protein>
    <submittedName>
        <fullName evidence="12">Phosphomannomutase</fullName>
    </submittedName>
</protein>
<evidence type="ECO:0000256" key="4">
    <source>
        <dbReference type="ARBA" id="ARBA00022723"/>
    </source>
</evidence>
<dbReference type="Pfam" id="PF02878">
    <property type="entry name" value="PGM_PMM_I"/>
    <property type="match status" value="1"/>
</dbReference>
<dbReference type="AlphaFoldDB" id="A0A5D0RLC4"/>
<reference evidence="12 13" key="1">
    <citation type="submission" date="2019-08" db="EMBL/GenBank/DDBJ databases">
        <title>Identification of a novel species of the genus Boseongicola.</title>
        <authorList>
            <person name="Zhang X.-Q."/>
        </authorList>
    </citation>
    <scope>NUCLEOTIDE SEQUENCE [LARGE SCALE GENOMIC DNA]</scope>
    <source>
        <strain evidence="12 13">HY14</strain>
    </source>
</reference>
<dbReference type="SUPFAM" id="SSF55957">
    <property type="entry name" value="Phosphoglucomutase, C-terminal domain"/>
    <property type="match status" value="1"/>
</dbReference>
<dbReference type="GO" id="GO:0000287">
    <property type="term" value="F:magnesium ion binding"/>
    <property type="evidence" value="ECO:0007669"/>
    <property type="project" value="InterPro"/>
</dbReference>
<keyword evidence="6" id="KW-0413">Isomerase</keyword>
<comment type="similarity">
    <text evidence="2 7">Belongs to the phosphohexose mutase family.</text>
</comment>
<dbReference type="InterPro" id="IPR005845">
    <property type="entry name" value="A-D-PHexomutase_a/b/a-II"/>
</dbReference>
<dbReference type="GO" id="GO:0004615">
    <property type="term" value="F:phosphomannomutase activity"/>
    <property type="evidence" value="ECO:0007669"/>
    <property type="project" value="TreeGrafter"/>
</dbReference>
<dbReference type="Gene3D" id="3.40.120.10">
    <property type="entry name" value="Alpha-D-Glucose-1,6-Bisphosphate, subunit A, domain 3"/>
    <property type="match status" value="3"/>
</dbReference>
<organism evidence="12 13">
    <name type="scientific">Maritimibacter fusiformis</name>
    <dbReference type="NCBI Taxonomy" id="2603819"/>
    <lineage>
        <taxon>Bacteria</taxon>
        <taxon>Pseudomonadati</taxon>
        <taxon>Pseudomonadota</taxon>
        <taxon>Alphaproteobacteria</taxon>
        <taxon>Rhodobacterales</taxon>
        <taxon>Roseobacteraceae</taxon>
        <taxon>Maritimibacter</taxon>
    </lineage>
</organism>
<evidence type="ECO:0000259" key="8">
    <source>
        <dbReference type="Pfam" id="PF00408"/>
    </source>
</evidence>
<evidence type="ECO:0000256" key="7">
    <source>
        <dbReference type="RuleBase" id="RU004326"/>
    </source>
</evidence>
<keyword evidence="4 7" id="KW-0479">Metal-binding</keyword>
<name>A0A5D0RLC4_9RHOB</name>
<evidence type="ECO:0000256" key="5">
    <source>
        <dbReference type="ARBA" id="ARBA00022842"/>
    </source>
</evidence>
<dbReference type="Proteomes" id="UP000322080">
    <property type="component" value="Unassembled WGS sequence"/>
</dbReference>
<dbReference type="Pfam" id="PF02880">
    <property type="entry name" value="PGM_PMM_III"/>
    <property type="match status" value="1"/>
</dbReference>
<dbReference type="Pfam" id="PF02879">
    <property type="entry name" value="PGM_PMM_II"/>
    <property type="match status" value="1"/>
</dbReference>
<dbReference type="InterPro" id="IPR005846">
    <property type="entry name" value="A-D-PHexomutase_a/b/a-III"/>
</dbReference>
<comment type="cofactor">
    <cofactor evidence="1">
        <name>Mg(2+)</name>
        <dbReference type="ChEBI" id="CHEBI:18420"/>
    </cofactor>
</comment>
<dbReference type="InterPro" id="IPR016066">
    <property type="entry name" value="A-D-PHexomutase_CS"/>
</dbReference>
<dbReference type="Pfam" id="PF00408">
    <property type="entry name" value="PGM_PMM_IV"/>
    <property type="match status" value="1"/>
</dbReference>
<dbReference type="InterPro" id="IPR036900">
    <property type="entry name" value="A-D-PHexomutase_C_sf"/>
</dbReference>
<dbReference type="InterPro" id="IPR005844">
    <property type="entry name" value="A-D-PHexomutase_a/b/a-I"/>
</dbReference>
<dbReference type="SUPFAM" id="SSF53738">
    <property type="entry name" value="Phosphoglucomutase, first 3 domains"/>
    <property type="match status" value="3"/>
</dbReference>
<dbReference type="InterPro" id="IPR005843">
    <property type="entry name" value="A-D-PHexomutase_C"/>
</dbReference>
<dbReference type="PROSITE" id="PS00710">
    <property type="entry name" value="PGM_PMM"/>
    <property type="match status" value="1"/>
</dbReference>
<evidence type="ECO:0000313" key="12">
    <source>
        <dbReference type="EMBL" id="TYB81398.1"/>
    </source>
</evidence>
<comment type="caution">
    <text evidence="12">The sequence shown here is derived from an EMBL/GenBank/DDBJ whole genome shotgun (WGS) entry which is preliminary data.</text>
</comment>
<feature type="domain" description="Alpha-D-phosphohexomutase alpha/beta/alpha" evidence="10">
    <location>
        <begin position="147"/>
        <end position="244"/>
    </location>
</feature>
<keyword evidence="5 7" id="KW-0460">Magnesium</keyword>
<evidence type="ECO:0000259" key="11">
    <source>
        <dbReference type="Pfam" id="PF02880"/>
    </source>
</evidence>
<keyword evidence="3" id="KW-0597">Phosphoprotein</keyword>
<dbReference type="EMBL" id="VSIY01000006">
    <property type="protein sequence ID" value="TYB81398.1"/>
    <property type="molecule type" value="Genomic_DNA"/>
</dbReference>
<gene>
    <name evidence="12" type="ORF">FVF75_09815</name>
</gene>
<evidence type="ECO:0000256" key="1">
    <source>
        <dbReference type="ARBA" id="ARBA00001946"/>
    </source>
</evidence>
<dbReference type="InterPro" id="IPR050060">
    <property type="entry name" value="Phosphoglucosamine_mutase"/>
</dbReference>
<feature type="domain" description="Alpha-D-phosphohexomutase alpha/beta/alpha" evidence="11">
    <location>
        <begin position="249"/>
        <end position="366"/>
    </location>
</feature>
<evidence type="ECO:0000313" key="13">
    <source>
        <dbReference type="Proteomes" id="UP000322080"/>
    </source>
</evidence>
<evidence type="ECO:0000259" key="9">
    <source>
        <dbReference type="Pfam" id="PF02878"/>
    </source>
</evidence>
<keyword evidence="13" id="KW-1185">Reference proteome</keyword>
<evidence type="ECO:0000256" key="2">
    <source>
        <dbReference type="ARBA" id="ARBA00010231"/>
    </source>
</evidence>
<feature type="domain" description="Alpha-D-phosphohexomutase C-terminal" evidence="8">
    <location>
        <begin position="400"/>
        <end position="451"/>
    </location>
</feature>
<sequence>MSLSFGTSGLRGLVTELDAATVAAYTRAFLAACPPEGPLFVGRDLRPSSPDIAAAVIAAAQGAGVDTVDCGALATPALALAAMAAGSSAVMVTGSHIPADRNGLKFYRATGEITKQDEAAITAAYRAGAAPEGRAGTGTTSASARSGYVARYAAAFGPDALAGLRIGVYQHSSAARDVLVEVLAALGAAPVPLARSDTFIPVDTEAVDPETRTMLAEWCTGQGLDAVASTDGDGDRPMLTDGTGAVIPGDVLGVLTAQALGAQRVVTPVSSNSMVTGLFDTTLTRIGSPYVVAAMETVLDSDPAAKVVGFEANGGFLLGFAASAAAGTLPPLMTRDALLPILAPLAAARAAGGTLAGLIADLPPRFTAANRVQRIDPARARSLLADLSGDAAARAAFFEPTGEIAGIDQTDGLRVTFDSGEVVHLRPSGNAPEFRVYAEADSRAGAEALVAGYFDRLAAVLAAPRQHPE</sequence>
<dbReference type="InterPro" id="IPR016055">
    <property type="entry name" value="A-D-PHexomutase_a/b/a-I/II/III"/>
</dbReference>
<dbReference type="GO" id="GO:0005975">
    <property type="term" value="P:carbohydrate metabolic process"/>
    <property type="evidence" value="ECO:0007669"/>
    <property type="project" value="InterPro"/>
</dbReference>
<evidence type="ECO:0000259" key="10">
    <source>
        <dbReference type="Pfam" id="PF02879"/>
    </source>
</evidence>
<dbReference type="PANTHER" id="PTHR42946:SF1">
    <property type="entry name" value="PHOSPHOGLUCOMUTASE (ALPHA-D-GLUCOSE-1,6-BISPHOSPHATE-DEPENDENT)"/>
    <property type="match status" value="1"/>
</dbReference>
<proteinExistence type="inferred from homology"/>
<accession>A0A5D0RLC4</accession>
<evidence type="ECO:0000256" key="6">
    <source>
        <dbReference type="ARBA" id="ARBA00023235"/>
    </source>
</evidence>
<dbReference type="PANTHER" id="PTHR42946">
    <property type="entry name" value="PHOSPHOHEXOSE MUTASE"/>
    <property type="match status" value="1"/>
</dbReference>
<feature type="domain" description="Alpha-D-phosphohexomutase alpha/beta/alpha" evidence="9">
    <location>
        <begin position="4"/>
        <end position="128"/>
    </location>
</feature>